<dbReference type="AlphaFoldDB" id="A0A6I3JGW6"/>
<comment type="caution">
    <text evidence="2">The sequence shown here is derived from an EMBL/GenBank/DDBJ whole genome shotgun (WGS) entry which is preliminary data.</text>
</comment>
<feature type="signal peptide" evidence="1">
    <location>
        <begin position="1"/>
        <end position="18"/>
    </location>
</feature>
<protein>
    <recommendedName>
        <fullName evidence="4">Fibronectin type-III domain-containing protein</fullName>
    </recommendedName>
</protein>
<dbReference type="RefSeq" id="WP_154617376.1">
    <property type="nucleotide sequence ID" value="NZ_CP053660.1"/>
</dbReference>
<name>A0A6I3JGW6_9ACTN</name>
<feature type="chain" id="PRO_5039458890" description="Fibronectin type-III domain-containing protein" evidence="1">
    <location>
        <begin position="19"/>
        <end position="150"/>
    </location>
</feature>
<evidence type="ECO:0000313" key="3">
    <source>
        <dbReference type="Proteomes" id="UP000433406"/>
    </source>
</evidence>
<organism evidence="2 3">
    <name type="scientific">Nocardioides marmotae</name>
    <dbReference type="NCBI Taxonomy" id="2663857"/>
    <lineage>
        <taxon>Bacteria</taxon>
        <taxon>Bacillati</taxon>
        <taxon>Actinomycetota</taxon>
        <taxon>Actinomycetes</taxon>
        <taxon>Propionibacteriales</taxon>
        <taxon>Nocardioidaceae</taxon>
        <taxon>Nocardioides</taxon>
    </lineage>
</organism>
<reference evidence="2 3" key="1">
    <citation type="submission" date="2019-10" db="EMBL/GenBank/DDBJ databases">
        <title>Nocardioides novel species isolated from the excrement of Marmot.</title>
        <authorList>
            <person name="Zhang G."/>
        </authorList>
    </citation>
    <scope>NUCLEOTIDE SEQUENCE [LARGE SCALE GENOMIC DNA]</scope>
    <source>
        <strain evidence="3">zg-579</strain>
    </source>
</reference>
<keyword evidence="1" id="KW-0732">Signal</keyword>
<gene>
    <name evidence="2" type="ORF">GGQ22_20275</name>
</gene>
<proteinExistence type="predicted"/>
<evidence type="ECO:0000256" key="1">
    <source>
        <dbReference type="SAM" id="SignalP"/>
    </source>
</evidence>
<sequence length="150" mass="15581">MVILLLVTCAGVLGSAAAGTQAAFTDGPTVATGTFSALQVGSPTGSVGCENGRSSSGTVLLSWTPVASAPSNQRYRVRVSWKPLLSQERSWSTVVAESTHTLEKSVLGLGLYTGDIDVEIRGVTPAGGWTSDGAISRTIFQGLSFRCSQW</sequence>
<dbReference type="Proteomes" id="UP000433406">
    <property type="component" value="Unassembled WGS sequence"/>
</dbReference>
<accession>A0A6I3JGW6</accession>
<dbReference type="EMBL" id="WLCI01000023">
    <property type="protein sequence ID" value="MTB97407.1"/>
    <property type="molecule type" value="Genomic_DNA"/>
</dbReference>
<evidence type="ECO:0000313" key="2">
    <source>
        <dbReference type="EMBL" id="MTB97407.1"/>
    </source>
</evidence>
<keyword evidence="3" id="KW-1185">Reference proteome</keyword>
<evidence type="ECO:0008006" key="4">
    <source>
        <dbReference type="Google" id="ProtNLM"/>
    </source>
</evidence>